<comment type="caution">
    <text evidence="1">The sequence shown here is derived from an EMBL/GenBank/DDBJ whole genome shotgun (WGS) entry which is preliminary data.</text>
</comment>
<dbReference type="Proteomes" id="UP001501725">
    <property type="component" value="Unassembled WGS sequence"/>
</dbReference>
<protein>
    <submittedName>
        <fullName evidence="1">Uncharacterized protein</fullName>
    </submittedName>
</protein>
<sequence length="62" mass="6876">MLDPKTCVRVLNKGAQDPYTEQEVEQIAAFLWNLAQINCAIFLDDQKTTPHEASDSGNPGEL</sequence>
<proteinExistence type="predicted"/>
<organism evidence="1 2">
    <name type="scientific">Flaviaesturariibacter amylovorans</name>
    <dbReference type="NCBI Taxonomy" id="1084520"/>
    <lineage>
        <taxon>Bacteria</taxon>
        <taxon>Pseudomonadati</taxon>
        <taxon>Bacteroidota</taxon>
        <taxon>Chitinophagia</taxon>
        <taxon>Chitinophagales</taxon>
        <taxon>Chitinophagaceae</taxon>
        <taxon>Flaviaestuariibacter</taxon>
    </lineage>
</organism>
<reference evidence="2" key="1">
    <citation type="journal article" date="2019" name="Int. J. Syst. Evol. Microbiol.">
        <title>The Global Catalogue of Microorganisms (GCM) 10K type strain sequencing project: providing services to taxonomists for standard genome sequencing and annotation.</title>
        <authorList>
            <consortium name="The Broad Institute Genomics Platform"/>
            <consortium name="The Broad Institute Genome Sequencing Center for Infectious Disease"/>
            <person name="Wu L."/>
            <person name="Ma J."/>
        </authorList>
    </citation>
    <scope>NUCLEOTIDE SEQUENCE [LARGE SCALE GENOMIC DNA]</scope>
    <source>
        <strain evidence="2">JCM 17919</strain>
    </source>
</reference>
<keyword evidence="2" id="KW-1185">Reference proteome</keyword>
<accession>A0ABP8H5F6</accession>
<gene>
    <name evidence="1" type="ORF">GCM10023184_28580</name>
</gene>
<dbReference type="EMBL" id="BAABGY010000008">
    <property type="protein sequence ID" value="GAA4334479.1"/>
    <property type="molecule type" value="Genomic_DNA"/>
</dbReference>
<evidence type="ECO:0000313" key="2">
    <source>
        <dbReference type="Proteomes" id="UP001501725"/>
    </source>
</evidence>
<name>A0ABP8H5F6_9BACT</name>
<evidence type="ECO:0000313" key="1">
    <source>
        <dbReference type="EMBL" id="GAA4334479.1"/>
    </source>
</evidence>